<dbReference type="Proteomes" id="UP000386575">
    <property type="component" value="Unassembled WGS sequence"/>
</dbReference>
<protein>
    <submittedName>
        <fullName evidence="1">Uncharacterized protein</fullName>
    </submittedName>
</protein>
<proteinExistence type="predicted"/>
<organism evidence="1 2">
    <name type="scientific">Neorhizobium galegae</name>
    <name type="common">Rhizobium galegae</name>
    <dbReference type="NCBI Taxonomy" id="399"/>
    <lineage>
        <taxon>Bacteria</taxon>
        <taxon>Pseudomonadati</taxon>
        <taxon>Pseudomonadota</taxon>
        <taxon>Alphaproteobacteria</taxon>
        <taxon>Hyphomicrobiales</taxon>
        <taxon>Rhizobiaceae</taxon>
        <taxon>Rhizobium/Agrobacterium group</taxon>
        <taxon>Neorhizobium</taxon>
    </lineage>
</organism>
<reference evidence="1 2" key="1">
    <citation type="submission" date="2019-09" db="EMBL/GenBank/DDBJ databases">
        <title>Genome sequencing of Ng87 strain.</title>
        <authorList>
            <person name="Karasev E.S."/>
            <person name="Andronov E."/>
        </authorList>
    </citation>
    <scope>NUCLEOTIDE SEQUENCE [LARGE SCALE GENOMIC DNA]</scope>
    <source>
        <strain evidence="1 2">Ng87</strain>
    </source>
</reference>
<evidence type="ECO:0000313" key="1">
    <source>
        <dbReference type="EMBL" id="KAB1083179.1"/>
    </source>
</evidence>
<name>A0A6A1TMF8_NEOGA</name>
<dbReference type="AlphaFoldDB" id="A0A6A1TMF8"/>
<dbReference type="RefSeq" id="WP_151046548.1">
    <property type="nucleotide sequence ID" value="NZ_VZUL01000003.1"/>
</dbReference>
<sequence>MAKKLFMRRCRGSCRCVNAAAFKHAVAGSRDRTQTNTDKRLVRASVKQRDIAVSMQAVIIGSETRQLLER</sequence>
<comment type="caution">
    <text evidence="1">The sequence shown here is derived from an EMBL/GenBank/DDBJ whole genome shotgun (WGS) entry which is preliminary data.</text>
</comment>
<evidence type="ECO:0000313" key="2">
    <source>
        <dbReference type="Proteomes" id="UP000386575"/>
    </source>
</evidence>
<accession>A0A6A1TMF8</accession>
<dbReference type="EMBL" id="VZUL01000003">
    <property type="protein sequence ID" value="KAB1083179.1"/>
    <property type="molecule type" value="Genomic_DNA"/>
</dbReference>
<gene>
    <name evidence="1" type="ORF">F4V91_26640</name>
</gene>